<reference evidence="5" key="1">
    <citation type="submission" date="2023-10" db="EMBL/GenBank/DDBJ databases">
        <authorList>
            <person name="Chen Y."/>
            <person name="Shah S."/>
            <person name="Dougan E. K."/>
            <person name="Thang M."/>
            <person name="Chan C."/>
        </authorList>
    </citation>
    <scope>NUCLEOTIDE SEQUENCE [LARGE SCALE GENOMIC DNA]</scope>
</reference>
<feature type="region of interest" description="Disordered" evidence="3">
    <location>
        <begin position="199"/>
        <end position="226"/>
    </location>
</feature>
<keyword evidence="6" id="KW-1185">Reference proteome</keyword>
<dbReference type="EMBL" id="CAUYUJ010017427">
    <property type="protein sequence ID" value="CAK0874739.1"/>
    <property type="molecule type" value="Genomic_DNA"/>
</dbReference>
<evidence type="ECO:0000256" key="2">
    <source>
        <dbReference type="ARBA" id="ARBA00022801"/>
    </source>
</evidence>
<dbReference type="PANTHER" id="PTHR10655:SF17">
    <property type="entry name" value="LYSOPHOSPHOLIPASE-LIKE PROTEIN 1"/>
    <property type="match status" value="1"/>
</dbReference>
<dbReference type="Proteomes" id="UP001189429">
    <property type="component" value="Unassembled WGS sequence"/>
</dbReference>
<protein>
    <recommendedName>
        <fullName evidence="4">Phospholipase/carboxylesterase/thioesterase domain-containing protein</fullName>
    </recommendedName>
</protein>
<dbReference type="InterPro" id="IPR050565">
    <property type="entry name" value="LYPA1-2/EST-like"/>
</dbReference>
<dbReference type="InterPro" id="IPR003140">
    <property type="entry name" value="PLipase/COase/thioEstase"/>
</dbReference>
<evidence type="ECO:0000256" key="1">
    <source>
        <dbReference type="ARBA" id="ARBA00006499"/>
    </source>
</evidence>
<keyword evidence="2" id="KW-0378">Hydrolase</keyword>
<feature type="compositionally biased region" description="Basic residues" evidence="3">
    <location>
        <begin position="201"/>
        <end position="215"/>
    </location>
</feature>
<evidence type="ECO:0000256" key="3">
    <source>
        <dbReference type="SAM" id="MobiDB-lite"/>
    </source>
</evidence>
<dbReference type="SUPFAM" id="SSF53474">
    <property type="entry name" value="alpha/beta-Hydrolases"/>
    <property type="match status" value="1"/>
</dbReference>
<organism evidence="5 6">
    <name type="scientific">Prorocentrum cordatum</name>
    <dbReference type="NCBI Taxonomy" id="2364126"/>
    <lineage>
        <taxon>Eukaryota</taxon>
        <taxon>Sar</taxon>
        <taxon>Alveolata</taxon>
        <taxon>Dinophyceae</taxon>
        <taxon>Prorocentrales</taxon>
        <taxon>Prorocentraceae</taxon>
        <taxon>Prorocentrum</taxon>
    </lineage>
</organism>
<comment type="similarity">
    <text evidence="1">Belongs to the AB hydrolase superfamily. AB hydrolase 2 family.</text>
</comment>
<sequence length="453" mass="47230">MLRATGRHAGTARHGTRHRAAVDAVPDLVHSRRGALQGPHGGRKPPGTEEVAGEGEGEGHQAEHFQKTVAQTSQIKDAVERVHVKTQAAKEAAVAVKDSFGQYQGTITALKGQLDRVDGAASQFEGELLEHLAGDERASAQMAGRGAARRGAALAAAALAAAALAAGGRRGRAGACAAGAATARATGGPLAAGRAAAAARAGRRGGGRRAPRAGRRAGEGQFQPPEPYGPLFELRPEGGLADSALIWLHCGAGNGAVASWTVGADLREALPSTSLLFPTGTVRLPFPRWVAFGYDEVNKAMENTSALLDFGHLGIMQESVRYVHALVDREIARGIRPERIFVAGFSNGGAAALAAGLSYQARLGGVLGASTFLLGRPPERDGQLEAAPPVHLFHGGADPVVPVEWAHHSRKVLDDAGLSVSLKVYPGMWHSRCEEETLDMLTLIRGTLMQQKS</sequence>
<feature type="compositionally biased region" description="Basic residues" evidence="3">
    <location>
        <begin position="10"/>
        <end position="19"/>
    </location>
</feature>
<evidence type="ECO:0000313" key="6">
    <source>
        <dbReference type="Proteomes" id="UP001189429"/>
    </source>
</evidence>
<evidence type="ECO:0000259" key="4">
    <source>
        <dbReference type="Pfam" id="PF02230"/>
    </source>
</evidence>
<gene>
    <name evidence="5" type="ORF">PCOR1329_LOCUS59551</name>
</gene>
<dbReference type="Gene3D" id="3.40.50.1820">
    <property type="entry name" value="alpha/beta hydrolase"/>
    <property type="match status" value="1"/>
</dbReference>
<accession>A0ABN9VRD6</accession>
<dbReference type="Pfam" id="PF02230">
    <property type="entry name" value="Abhydrolase_2"/>
    <property type="match status" value="1"/>
</dbReference>
<name>A0ABN9VRD6_9DINO</name>
<feature type="domain" description="Phospholipase/carboxylesterase/thioesterase" evidence="4">
    <location>
        <begin position="315"/>
        <end position="445"/>
    </location>
</feature>
<comment type="caution">
    <text evidence="5">The sequence shown here is derived from an EMBL/GenBank/DDBJ whole genome shotgun (WGS) entry which is preliminary data.</text>
</comment>
<dbReference type="PANTHER" id="PTHR10655">
    <property type="entry name" value="LYSOPHOSPHOLIPASE-RELATED"/>
    <property type="match status" value="1"/>
</dbReference>
<dbReference type="InterPro" id="IPR029058">
    <property type="entry name" value="AB_hydrolase_fold"/>
</dbReference>
<evidence type="ECO:0000313" key="5">
    <source>
        <dbReference type="EMBL" id="CAK0874739.1"/>
    </source>
</evidence>
<proteinExistence type="inferred from homology"/>
<feature type="region of interest" description="Disordered" evidence="3">
    <location>
        <begin position="1"/>
        <end position="62"/>
    </location>
</feature>